<evidence type="ECO:0000256" key="1">
    <source>
        <dbReference type="ARBA" id="ARBA00004323"/>
    </source>
</evidence>
<evidence type="ECO:0000256" key="10">
    <source>
        <dbReference type="ARBA" id="ARBA00023034"/>
    </source>
</evidence>
<keyword evidence="12" id="KW-1015">Disulfide bond</keyword>
<dbReference type="GO" id="GO:0046872">
    <property type="term" value="F:metal ion binding"/>
    <property type="evidence" value="ECO:0007669"/>
    <property type="project" value="UniProtKB-KW"/>
</dbReference>
<dbReference type="GO" id="GO:0016020">
    <property type="term" value="C:membrane"/>
    <property type="evidence" value="ECO:0007669"/>
    <property type="project" value="InterPro"/>
</dbReference>
<keyword evidence="10" id="KW-0333">Golgi apparatus</keyword>
<evidence type="ECO:0000256" key="5">
    <source>
        <dbReference type="ARBA" id="ARBA00022692"/>
    </source>
</evidence>
<dbReference type="Pfam" id="PF02485">
    <property type="entry name" value="Branch"/>
    <property type="match status" value="1"/>
</dbReference>
<evidence type="ECO:0000256" key="4">
    <source>
        <dbReference type="ARBA" id="ARBA00022679"/>
    </source>
</evidence>
<keyword evidence="11" id="KW-0472">Membrane</keyword>
<keyword evidence="7" id="KW-0256">Endoplasmic reticulum</keyword>
<dbReference type="GO" id="GO:0050650">
    <property type="term" value="P:chondroitin sulfate proteoglycan biosynthetic process"/>
    <property type="evidence" value="ECO:0007669"/>
    <property type="project" value="TreeGrafter"/>
</dbReference>
<keyword evidence="6" id="KW-0479">Metal-binding</keyword>
<evidence type="ECO:0000313" key="16">
    <source>
        <dbReference type="Proteomes" id="UP000245720"/>
    </source>
</evidence>
<evidence type="ECO:0000256" key="9">
    <source>
        <dbReference type="ARBA" id="ARBA00022989"/>
    </source>
</evidence>
<proteinExistence type="predicted"/>
<evidence type="ECO:0000256" key="13">
    <source>
        <dbReference type="ARBA" id="ARBA00023180"/>
    </source>
</evidence>
<evidence type="ECO:0000256" key="7">
    <source>
        <dbReference type="ARBA" id="ARBA00022824"/>
    </source>
</evidence>
<dbReference type="InterPro" id="IPR043538">
    <property type="entry name" value="XYLT"/>
</dbReference>
<evidence type="ECO:0000256" key="14">
    <source>
        <dbReference type="ARBA" id="ARBA00042865"/>
    </source>
</evidence>
<evidence type="ECO:0000256" key="11">
    <source>
        <dbReference type="ARBA" id="ARBA00023136"/>
    </source>
</evidence>
<dbReference type="PANTHER" id="PTHR46025">
    <property type="entry name" value="XYLOSYLTRANSFERASE OXT"/>
    <property type="match status" value="1"/>
</dbReference>
<dbReference type="GO" id="GO:0030158">
    <property type="term" value="F:protein xylosyltransferase activity"/>
    <property type="evidence" value="ECO:0007669"/>
    <property type="project" value="InterPro"/>
</dbReference>
<keyword evidence="13" id="KW-0325">Glycoprotein</keyword>
<dbReference type="PANTHER" id="PTHR46025:SF3">
    <property type="entry name" value="XYLOSYLTRANSFERASE OXT"/>
    <property type="match status" value="1"/>
</dbReference>
<protein>
    <recommendedName>
        <fullName evidence="14">Peptide O-xylosyltransferase</fullName>
    </recommendedName>
</protein>
<reference evidence="15 16" key="1">
    <citation type="submission" date="2018-05" db="EMBL/GenBank/DDBJ databases">
        <title>The Hungate 1000. A catalogue of reference genomes from the rumen microbiome.</title>
        <authorList>
            <person name="Kelly W."/>
        </authorList>
    </citation>
    <scope>NUCLEOTIDE SEQUENCE [LARGE SCALE GENOMIC DNA]</scope>
    <source>
        <strain evidence="15 16">SAb67</strain>
    </source>
</reference>
<comment type="subcellular location">
    <subcellularLocation>
        <location evidence="2">Endoplasmic reticulum membrane</location>
        <topology evidence="2">Single-pass type II membrane protein</topology>
    </subcellularLocation>
    <subcellularLocation>
        <location evidence="1">Golgi apparatus membrane</location>
        <topology evidence="1">Single-pass type II membrane protein</topology>
    </subcellularLocation>
</comment>
<dbReference type="InterPro" id="IPR003406">
    <property type="entry name" value="Glyco_trans_14"/>
</dbReference>
<dbReference type="EMBL" id="QGDI01000002">
    <property type="protein sequence ID" value="PWJ14695.1"/>
    <property type="molecule type" value="Genomic_DNA"/>
</dbReference>
<keyword evidence="5" id="KW-0812">Transmembrane</keyword>
<dbReference type="AlphaFoldDB" id="A0A315Y630"/>
<evidence type="ECO:0000256" key="12">
    <source>
        <dbReference type="ARBA" id="ARBA00023157"/>
    </source>
</evidence>
<keyword evidence="9" id="KW-1133">Transmembrane helix</keyword>
<organism evidence="15 16">
    <name type="scientific">Ruminococcus flavefaciens</name>
    <dbReference type="NCBI Taxonomy" id="1265"/>
    <lineage>
        <taxon>Bacteria</taxon>
        <taxon>Bacillati</taxon>
        <taxon>Bacillota</taxon>
        <taxon>Clostridia</taxon>
        <taxon>Eubacteriales</taxon>
        <taxon>Oscillospiraceae</taxon>
        <taxon>Ruminococcus</taxon>
    </lineage>
</organism>
<gene>
    <name evidence="15" type="ORF">IE37_00680</name>
</gene>
<comment type="caution">
    <text evidence="15">The sequence shown here is derived from an EMBL/GenBank/DDBJ whole genome shotgun (WGS) entry which is preliminary data.</text>
</comment>
<dbReference type="OrthoDB" id="7943907at2"/>
<evidence type="ECO:0000256" key="8">
    <source>
        <dbReference type="ARBA" id="ARBA00022968"/>
    </source>
</evidence>
<evidence type="ECO:0000256" key="2">
    <source>
        <dbReference type="ARBA" id="ARBA00004648"/>
    </source>
</evidence>
<dbReference type="GO" id="GO:0015012">
    <property type="term" value="P:heparan sulfate proteoglycan biosynthetic process"/>
    <property type="evidence" value="ECO:0007669"/>
    <property type="project" value="TreeGrafter"/>
</dbReference>
<evidence type="ECO:0000256" key="6">
    <source>
        <dbReference type="ARBA" id="ARBA00022723"/>
    </source>
</evidence>
<sequence>MKIAILLLCHKNPDQINLFIKQMRNKSIDIFVHVDKKSNIVENIVKADNVYILPEEKRVDVAWASISQIEATHNLIISARSINNYDYYWLCSGQDFPLKSCQDILAFLSTNKNLNYLNFFTSRQNGLDKDNNYDKRNSIFYFDFLMGREKWKRIFRRCYVALTGGYNYTFPWLKRKYKGFKFYFGSQWWCINKDTMNWIIEYEKNNNDYFTYYSHCSTPDESYYHTLVMNSPYAKDCTDYLHCIVWPEGSPSPKILTIDDKALLFNTSYLMARKFDINIDSEIVRVLSDRIKEC</sequence>
<keyword evidence="8" id="KW-0735">Signal-anchor</keyword>
<evidence type="ECO:0000256" key="3">
    <source>
        <dbReference type="ARBA" id="ARBA00022676"/>
    </source>
</evidence>
<accession>A0A315Y630</accession>
<evidence type="ECO:0000313" key="15">
    <source>
        <dbReference type="EMBL" id="PWJ14695.1"/>
    </source>
</evidence>
<keyword evidence="3" id="KW-0328">Glycosyltransferase</keyword>
<keyword evidence="4" id="KW-0808">Transferase</keyword>
<dbReference type="RefSeq" id="WP_109725556.1">
    <property type="nucleotide sequence ID" value="NZ_QGDI01000002.1"/>
</dbReference>
<name>A0A315Y630_RUMFL</name>
<dbReference type="Proteomes" id="UP000245720">
    <property type="component" value="Unassembled WGS sequence"/>
</dbReference>